<evidence type="ECO:0000256" key="1">
    <source>
        <dbReference type="SAM" id="MobiDB-lite"/>
    </source>
</evidence>
<dbReference type="AlphaFoldDB" id="A0A843TY43"/>
<proteinExistence type="predicted"/>
<name>A0A843TY43_COLES</name>
<gene>
    <name evidence="2" type="ORF">Taro_008383</name>
</gene>
<dbReference type="EMBL" id="NMUH01000275">
    <property type="protein sequence ID" value="MQL76005.1"/>
    <property type="molecule type" value="Genomic_DNA"/>
</dbReference>
<keyword evidence="3" id="KW-1185">Reference proteome</keyword>
<evidence type="ECO:0000313" key="2">
    <source>
        <dbReference type="EMBL" id="MQL76005.1"/>
    </source>
</evidence>
<accession>A0A843TY43</accession>
<dbReference type="Proteomes" id="UP000652761">
    <property type="component" value="Unassembled WGS sequence"/>
</dbReference>
<comment type="caution">
    <text evidence="2">The sequence shown here is derived from an EMBL/GenBank/DDBJ whole genome shotgun (WGS) entry which is preliminary data.</text>
</comment>
<evidence type="ECO:0000313" key="3">
    <source>
        <dbReference type="Proteomes" id="UP000652761"/>
    </source>
</evidence>
<feature type="region of interest" description="Disordered" evidence="1">
    <location>
        <begin position="45"/>
        <end position="84"/>
    </location>
</feature>
<sequence length="187" mass="20489">MRGIQVGLLLGQGGAKVAHLPVGNGPMHCMAEEMAQVGWNLGRLRRPSKPKLTESDAAANPKQTSIDVDANLSRRQGPVPPTRGTNSITCWGRVEELLVAGEQEIKHTKLIFFPFSSTSTCANRPLGVDQRTMNRVQAGGRVSRAWYRVAHERRDLMKGVHAFRRDSGTDQSTPRVGLRAAWESGPL</sequence>
<reference evidence="2" key="1">
    <citation type="submission" date="2017-07" db="EMBL/GenBank/DDBJ databases">
        <title>Taro Niue Genome Assembly and Annotation.</title>
        <authorList>
            <person name="Atibalentja N."/>
            <person name="Keating K."/>
            <person name="Fields C.J."/>
        </authorList>
    </citation>
    <scope>NUCLEOTIDE SEQUENCE</scope>
    <source>
        <strain evidence="2">Niue_2</strain>
        <tissue evidence="2">Leaf</tissue>
    </source>
</reference>
<organism evidence="2 3">
    <name type="scientific">Colocasia esculenta</name>
    <name type="common">Wild taro</name>
    <name type="synonym">Arum esculentum</name>
    <dbReference type="NCBI Taxonomy" id="4460"/>
    <lineage>
        <taxon>Eukaryota</taxon>
        <taxon>Viridiplantae</taxon>
        <taxon>Streptophyta</taxon>
        <taxon>Embryophyta</taxon>
        <taxon>Tracheophyta</taxon>
        <taxon>Spermatophyta</taxon>
        <taxon>Magnoliopsida</taxon>
        <taxon>Liliopsida</taxon>
        <taxon>Araceae</taxon>
        <taxon>Aroideae</taxon>
        <taxon>Colocasieae</taxon>
        <taxon>Colocasia</taxon>
    </lineage>
</organism>
<protein>
    <submittedName>
        <fullName evidence="2">Uncharacterized protein</fullName>
    </submittedName>
</protein>